<proteinExistence type="predicted"/>
<evidence type="ECO:0000256" key="1">
    <source>
        <dbReference type="SAM" id="Coils"/>
    </source>
</evidence>
<dbReference type="Proteomes" id="UP000187209">
    <property type="component" value="Unassembled WGS sequence"/>
</dbReference>
<evidence type="ECO:0000313" key="3">
    <source>
        <dbReference type="Proteomes" id="UP000187209"/>
    </source>
</evidence>
<evidence type="ECO:0000313" key="2">
    <source>
        <dbReference type="EMBL" id="OMJ72998.1"/>
    </source>
</evidence>
<keyword evidence="1" id="KW-0175">Coiled coil</keyword>
<name>A0A1R2B889_9CILI</name>
<gene>
    <name evidence="2" type="ORF">SteCoe_28425</name>
</gene>
<protein>
    <submittedName>
        <fullName evidence="2">Uncharacterized protein</fullName>
    </submittedName>
</protein>
<dbReference type="AlphaFoldDB" id="A0A1R2B889"/>
<feature type="coiled-coil region" evidence="1">
    <location>
        <begin position="316"/>
        <end position="463"/>
    </location>
</feature>
<sequence>MKINSTDNPDTVLPRFVKTDKFVFYEIPGFSQIKNNPASLINACLIKYIVENSSSARIVFIISQDELSAEKGKNLKETCNIVKRLFPNNNLEKSSALILSKSEPRKIKQKFLSFLQSKADQNILEPWVNIGKLFKMSHPEDNKIDTQDKLEILQGISSISPQNINSVTIDFLYNIPQMLIRDLFEQELTSISKCLIDKKLLESIDIKDKKTYFDNQIRDEILSLIEQTPILSIIKPASINIFTNFIAEWNIQIFPNIINPILNQINNDIEQMEIMKKKIEEEKPENVVEKQIIDSEEKQENIIENYIIDYEEKKYVEKNTQDCEKLEENIQIISQTVEIMVNSPEEKMEKNRNEYEERIINERKEIEEENKRKLKELEEKHEMEKKILEEQKDREKQELEAKMEKFRREMEEQKAREREELEEKLKKHKQELEMIKEKEEKEKKDLEETLEKQRIEFEKSKQTVSEENKISVESPTSIIISEKSKKKQFENLANLIKTHANLFEKFPDQLLGRDFLIKSIYYEIFLFLSNDLEGEDRVAEAQLQCKDRNIFIIIQEKKGNLLLNKKFSEYLFVTSNYRLNGDRIVEANKDKNPRSYFDILMTDRGYLIKNKKLNEFLFVSGDYWGGDQVLESKSAIEERSFFEIIEFRSS</sequence>
<dbReference type="EMBL" id="MPUH01000856">
    <property type="protein sequence ID" value="OMJ72998.1"/>
    <property type="molecule type" value="Genomic_DNA"/>
</dbReference>
<organism evidence="2 3">
    <name type="scientific">Stentor coeruleus</name>
    <dbReference type="NCBI Taxonomy" id="5963"/>
    <lineage>
        <taxon>Eukaryota</taxon>
        <taxon>Sar</taxon>
        <taxon>Alveolata</taxon>
        <taxon>Ciliophora</taxon>
        <taxon>Postciliodesmatophora</taxon>
        <taxon>Heterotrichea</taxon>
        <taxon>Heterotrichida</taxon>
        <taxon>Stentoridae</taxon>
        <taxon>Stentor</taxon>
    </lineage>
</organism>
<comment type="caution">
    <text evidence="2">The sequence shown here is derived from an EMBL/GenBank/DDBJ whole genome shotgun (WGS) entry which is preliminary data.</text>
</comment>
<reference evidence="2 3" key="1">
    <citation type="submission" date="2016-11" db="EMBL/GenBank/DDBJ databases">
        <title>The macronuclear genome of Stentor coeruleus: a giant cell with tiny introns.</title>
        <authorList>
            <person name="Slabodnick M."/>
            <person name="Ruby J.G."/>
            <person name="Reiff S.B."/>
            <person name="Swart E.C."/>
            <person name="Gosai S."/>
            <person name="Prabakaran S."/>
            <person name="Witkowska E."/>
            <person name="Larue G.E."/>
            <person name="Fisher S."/>
            <person name="Freeman R.M."/>
            <person name="Gunawardena J."/>
            <person name="Chu W."/>
            <person name="Stover N.A."/>
            <person name="Gregory B.D."/>
            <person name="Nowacki M."/>
            <person name="Derisi J."/>
            <person name="Roy S.W."/>
            <person name="Marshall W.F."/>
            <person name="Sood P."/>
        </authorList>
    </citation>
    <scope>NUCLEOTIDE SEQUENCE [LARGE SCALE GENOMIC DNA]</scope>
    <source>
        <strain evidence="2">WM001</strain>
    </source>
</reference>
<accession>A0A1R2B889</accession>
<keyword evidence="3" id="KW-1185">Reference proteome</keyword>